<organism evidence="1 2">
    <name type="scientific">Urochloa decumbens</name>
    <dbReference type="NCBI Taxonomy" id="240449"/>
    <lineage>
        <taxon>Eukaryota</taxon>
        <taxon>Viridiplantae</taxon>
        <taxon>Streptophyta</taxon>
        <taxon>Embryophyta</taxon>
        <taxon>Tracheophyta</taxon>
        <taxon>Spermatophyta</taxon>
        <taxon>Magnoliopsida</taxon>
        <taxon>Liliopsida</taxon>
        <taxon>Poales</taxon>
        <taxon>Poaceae</taxon>
        <taxon>PACMAD clade</taxon>
        <taxon>Panicoideae</taxon>
        <taxon>Panicodae</taxon>
        <taxon>Paniceae</taxon>
        <taxon>Melinidinae</taxon>
        <taxon>Urochloa</taxon>
    </lineage>
</organism>
<dbReference type="PANTHER" id="PTHR46932:SF13">
    <property type="entry name" value="OS04G0467950 PROTEIN"/>
    <property type="match status" value="1"/>
</dbReference>
<dbReference type="Proteomes" id="UP001497457">
    <property type="component" value="Chromosome 31b"/>
</dbReference>
<dbReference type="PANTHER" id="PTHR46932">
    <property type="entry name" value="HEAVY METAL-ASSOCIATED ISOPRENYLATED PLANT PROTEIN 47"/>
    <property type="match status" value="1"/>
</dbReference>
<dbReference type="Gene3D" id="3.30.70.100">
    <property type="match status" value="1"/>
</dbReference>
<dbReference type="EMBL" id="OZ075141">
    <property type="protein sequence ID" value="CAL5031564.1"/>
    <property type="molecule type" value="Genomic_DNA"/>
</dbReference>
<dbReference type="InterPro" id="IPR042885">
    <property type="entry name" value="HIPP47/16"/>
</dbReference>
<evidence type="ECO:0000313" key="2">
    <source>
        <dbReference type="Proteomes" id="UP001497457"/>
    </source>
</evidence>
<protein>
    <submittedName>
        <fullName evidence="1">Uncharacterized protein</fullName>
    </submittedName>
</protein>
<gene>
    <name evidence="1" type="ORF">URODEC1_LOCUS81757</name>
</gene>
<sequence length="209" mass="21726">MRKEILIRVQPDHDNGRHNKALKAAASVSGVKSVTVTGRDRDLLVVIGDGVDEAKLARKLSKEAGGQAEIVELRTLPSGGADPLPPVASMEMVAALSSPYHRHHPTTPGGSLPLPGGGELMSSQAGYSYPRCTPSPGHYCYHPSPAAGPGVHQGQPAGGYGYGGSGGNAARAVARGHPANYSPMIARHDERRVGCGRRRAGKPSCCTIL</sequence>
<accession>A0ABC9D5N2</accession>
<keyword evidence="2" id="KW-1185">Reference proteome</keyword>
<name>A0ABC9D5N2_9POAL</name>
<dbReference type="AlphaFoldDB" id="A0ABC9D5N2"/>
<proteinExistence type="predicted"/>
<reference evidence="1" key="1">
    <citation type="submission" date="2024-10" db="EMBL/GenBank/DDBJ databases">
        <authorList>
            <person name="Ryan C."/>
        </authorList>
    </citation>
    <scope>NUCLEOTIDE SEQUENCE [LARGE SCALE GENOMIC DNA]</scope>
</reference>
<evidence type="ECO:0000313" key="1">
    <source>
        <dbReference type="EMBL" id="CAL5031564.1"/>
    </source>
</evidence>